<dbReference type="Proteomes" id="UP001062846">
    <property type="component" value="Chromosome 13"/>
</dbReference>
<comment type="caution">
    <text evidence="1">The sequence shown here is derived from an EMBL/GenBank/DDBJ whole genome shotgun (WGS) entry which is preliminary data.</text>
</comment>
<proteinExistence type="predicted"/>
<dbReference type="EMBL" id="CM046400">
    <property type="protein sequence ID" value="KAI8524231.1"/>
    <property type="molecule type" value="Genomic_DNA"/>
</dbReference>
<evidence type="ECO:0000313" key="1">
    <source>
        <dbReference type="EMBL" id="KAI8524231.1"/>
    </source>
</evidence>
<accession>A0ACC0L668</accession>
<name>A0ACC0L668_RHOML</name>
<evidence type="ECO:0000313" key="2">
    <source>
        <dbReference type="Proteomes" id="UP001062846"/>
    </source>
</evidence>
<gene>
    <name evidence="1" type="ORF">RHMOL_Rhmol13G0134200</name>
</gene>
<reference evidence="1" key="1">
    <citation type="submission" date="2022-02" db="EMBL/GenBank/DDBJ databases">
        <title>Plant Genome Project.</title>
        <authorList>
            <person name="Zhang R.-G."/>
        </authorList>
    </citation>
    <scope>NUCLEOTIDE SEQUENCE</scope>
    <source>
        <strain evidence="1">AT1</strain>
    </source>
</reference>
<protein>
    <submittedName>
        <fullName evidence="1">Uncharacterized protein</fullName>
    </submittedName>
</protein>
<keyword evidence="2" id="KW-1185">Reference proteome</keyword>
<sequence>MAPRNIMADLEERKKKRLEEKKAKAAAKSGPSAGDPVAKTFRASGSKVPPPPPLADKRPHPSSAPSKDDAAEKRQKTTEAGSAIQPETQKGKGAEVLFRQQQHAESYMLDYCMALDETGVATDDARRTSIEVPPLMEPDAAEETGKPADADAAVNTVEREAESQTTVAEGTSVPIEPTTTPDV</sequence>
<organism evidence="1 2">
    <name type="scientific">Rhododendron molle</name>
    <name type="common">Chinese azalea</name>
    <name type="synonym">Azalea mollis</name>
    <dbReference type="NCBI Taxonomy" id="49168"/>
    <lineage>
        <taxon>Eukaryota</taxon>
        <taxon>Viridiplantae</taxon>
        <taxon>Streptophyta</taxon>
        <taxon>Embryophyta</taxon>
        <taxon>Tracheophyta</taxon>
        <taxon>Spermatophyta</taxon>
        <taxon>Magnoliopsida</taxon>
        <taxon>eudicotyledons</taxon>
        <taxon>Gunneridae</taxon>
        <taxon>Pentapetalae</taxon>
        <taxon>asterids</taxon>
        <taxon>Ericales</taxon>
        <taxon>Ericaceae</taxon>
        <taxon>Ericoideae</taxon>
        <taxon>Rhodoreae</taxon>
        <taxon>Rhododendron</taxon>
    </lineage>
</organism>